<evidence type="ECO:0000259" key="2">
    <source>
        <dbReference type="PROSITE" id="PS51819"/>
    </source>
</evidence>
<dbReference type="Pfam" id="PF00903">
    <property type="entry name" value="Glyoxalase"/>
    <property type="match status" value="1"/>
</dbReference>
<comment type="caution">
    <text evidence="3">The sequence shown here is derived from an EMBL/GenBank/DDBJ whole genome shotgun (WGS) entry which is preliminary data.</text>
</comment>
<dbReference type="SUPFAM" id="SSF54593">
    <property type="entry name" value="Glyoxalase/Bleomycin resistance protein/Dihydroxybiphenyl dioxygenase"/>
    <property type="match status" value="1"/>
</dbReference>
<evidence type="ECO:0000313" key="4">
    <source>
        <dbReference type="Proteomes" id="UP000294225"/>
    </source>
</evidence>
<sequence>MSTDLKLEAVVVPVADADRSKEFYSGLGWRLDADFAFDNGFRVVQFTPPGSPASVQFGTNITSAEPGTAQGLYLVVSDVEAARSELLAHGAKVSEVFHPAAPGAQFEAGDTSGRVTGPADERSSYGSFATFSDPDGNTWLLQEVTKRLPGRVDDATYSSVDDLEAALRRAAAAHGEHEARTGQADENWPTWYATYMLAERTGAELPQ</sequence>
<dbReference type="RefSeq" id="WP_131499102.1">
    <property type="nucleotide sequence ID" value="NZ_SJKC01000005.1"/>
</dbReference>
<dbReference type="PROSITE" id="PS51819">
    <property type="entry name" value="VOC"/>
    <property type="match status" value="1"/>
</dbReference>
<feature type="domain" description="VOC" evidence="2">
    <location>
        <begin position="6"/>
        <end position="144"/>
    </location>
</feature>
<gene>
    <name evidence="3" type="ORF">E0H92_33815</name>
</gene>
<dbReference type="InterPro" id="IPR037523">
    <property type="entry name" value="VOC_core"/>
</dbReference>
<name>A0A4R0IPE7_9ACTN</name>
<feature type="region of interest" description="Disordered" evidence="1">
    <location>
        <begin position="103"/>
        <end position="123"/>
    </location>
</feature>
<dbReference type="Proteomes" id="UP000294225">
    <property type="component" value="Unassembled WGS sequence"/>
</dbReference>
<organism evidence="3 4">
    <name type="scientific">Kribbella speibonae</name>
    <dbReference type="NCBI Taxonomy" id="1572660"/>
    <lineage>
        <taxon>Bacteria</taxon>
        <taxon>Bacillati</taxon>
        <taxon>Actinomycetota</taxon>
        <taxon>Actinomycetes</taxon>
        <taxon>Propionibacteriales</taxon>
        <taxon>Kribbellaceae</taxon>
        <taxon>Kribbella</taxon>
    </lineage>
</organism>
<reference evidence="3 4" key="1">
    <citation type="submission" date="2019-02" db="EMBL/GenBank/DDBJ databases">
        <title>Kribbella capetownensis sp. nov. and Kribbella speibonae sp. nov., isolated from soil.</title>
        <authorList>
            <person name="Curtis S.M."/>
            <person name="Norton I."/>
            <person name="Everest G.J."/>
            <person name="Meyers P.R."/>
        </authorList>
    </citation>
    <scope>NUCLEOTIDE SEQUENCE [LARGE SCALE GENOMIC DNA]</scope>
    <source>
        <strain evidence="3 4">YM55</strain>
    </source>
</reference>
<dbReference type="AlphaFoldDB" id="A0A4R0IPE7"/>
<dbReference type="EMBL" id="SJKC01000005">
    <property type="protein sequence ID" value="TCC33128.1"/>
    <property type="molecule type" value="Genomic_DNA"/>
</dbReference>
<evidence type="ECO:0000313" key="3">
    <source>
        <dbReference type="EMBL" id="TCC33128.1"/>
    </source>
</evidence>
<evidence type="ECO:0000256" key="1">
    <source>
        <dbReference type="SAM" id="MobiDB-lite"/>
    </source>
</evidence>
<dbReference type="InterPro" id="IPR029068">
    <property type="entry name" value="Glyas_Bleomycin-R_OHBP_Dase"/>
</dbReference>
<accession>A0A4R0IPE7</accession>
<protein>
    <submittedName>
        <fullName evidence="3">Glyoxalase</fullName>
    </submittedName>
</protein>
<proteinExistence type="predicted"/>
<dbReference type="InterPro" id="IPR004360">
    <property type="entry name" value="Glyas_Fos-R_dOase_dom"/>
</dbReference>
<dbReference type="Gene3D" id="3.10.180.10">
    <property type="entry name" value="2,3-Dihydroxybiphenyl 1,2-Dioxygenase, domain 1"/>
    <property type="match status" value="1"/>
</dbReference>